<sequence length="156" mass="16275">MGSSSALLSSLTAATNRLSLAAASSSSFNGSARLLVSRGAPPSLVVASPPLPPLQIRAMKKIQGKVVCASNDKTIAVEVTRIAPHKKYKKRIKTSKKYHVHDPDNTCKVGDIVTVVKCAPVSKSKSFVVAEVKTGRTPSTQLPAPALPSFEPAASA</sequence>
<evidence type="ECO:0000256" key="2">
    <source>
        <dbReference type="ARBA" id="ARBA00010254"/>
    </source>
</evidence>
<protein>
    <recommendedName>
        <fullName evidence="10">Small ribosomal subunit protein uS17c</fullName>
    </recommendedName>
    <alternativeName>
        <fullName evidence="11">30S ribosomal protein S17, chloroplastic</fullName>
    </alternativeName>
</protein>
<keyword evidence="5" id="KW-0699">rRNA-binding</keyword>
<dbReference type="NCBIfam" id="NF004123">
    <property type="entry name" value="PRK05610.1"/>
    <property type="match status" value="1"/>
</dbReference>
<reference evidence="13" key="1">
    <citation type="submission" date="2024-02" db="EMBL/GenBank/DDBJ databases">
        <authorList>
            <consortium name="ELIXIR-Norway"/>
            <consortium name="Elixir Norway"/>
        </authorList>
    </citation>
    <scope>NUCLEOTIDE SEQUENCE</scope>
</reference>
<dbReference type="Gene3D" id="2.40.50.140">
    <property type="entry name" value="Nucleic acid-binding proteins"/>
    <property type="match status" value="1"/>
</dbReference>
<evidence type="ECO:0000256" key="8">
    <source>
        <dbReference type="ARBA" id="ARBA00022980"/>
    </source>
</evidence>
<organism evidence="13 14">
    <name type="scientific">Sphagnum troendelagicum</name>
    <dbReference type="NCBI Taxonomy" id="128251"/>
    <lineage>
        <taxon>Eukaryota</taxon>
        <taxon>Viridiplantae</taxon>
        <taxon>Streptophyta</taxon>
        <taxon>Embryophyta</taxon>
        <taxon>Bryophyta</taxon>
        <taxon>Sphagnophytina</taxon>
        <taxon>Sphagnopsida</taxon>
        <taxon>Sphagnales</taxon>
        <taxon>Sphagnaceae</taxon>
        <taxon>Sphagnum</taxon>
    </lineage>
</organism>
<proteinExistence type="inferred from homology"/>
<dbReference type="InterPro" id="IPR019984">
    <property type="entry name" value="Ribosomal_uS17_bact/chlr"/>
</dbReference>
<comment type="subcellular location">
    <subcellularLocation>
        <location evidence="1">Plastid</location>
        <location evidence="1">Chloroplast</location>
    </subcellularLocation>
</comment>
<evidence type="ECO:0000313" key="14">
    <source>
        <dbReference type="Proteomes" id="UP001497512"/>
    </source>
</evidence>
<dbReference type="PRINTS" id="PR00973">
    <property type="entry name" value="RIBOSOMALS17"/>
</dbReference>
<dbReference type="Proteomes" id="UP001497512">
    <property type="component" value="Chromosome 14"/>
</dbReference>
<evidence type="ECO:0000256" key="12">
    <source>
        <dbReference type="SAM" id="MobiDB-lite"/>
    </source>
</evidence>
<dbReference type="EMBL" id="OZ019906">
    <property type="protein sequence ID" value="CAK9203402.1"/>
    <property type="molecule type" value="Genomic_DNA"/>
</dbReference>
<dbReference type="Pfam" id="PF00366">
    <property type="entry name" value="Ribosomal_S17"/>
    <property type="match status" value="1"/>
</dbReference>
<keyword evidence="7" id="KW-0809">Transit peptide</keyword>
<dbReference type="InterPro" id="IPR000266">
    <property type="entry name" value="Ribosomal_uS17"/>
</dbReference>
<accession>A0ABP0TSD7</accession>
<name>A0ABP0TSD7_9BRYO</name>
<gene>
    <name evidence="13" type="ORF">CSSPTR1EN2_LOCUS6868</name>
</gene>
<keyword evidence="4" id="KW-0934">Plastid</keyword>
<dbReference type="PANTHER" id="PTHR10744">
    <property type="entry name" value="40S RIBOSOMAL PROTEIN S11 FAMILY MEMBER"/>
    <property type="match status" value="1"/>
</dbReference>
<dbReference type="SUPFAM" id="SSF50249">
    <property type="entry name" value="Nucleic acid-binding proteins"/>
    <property type="match status" value="1"/>
</dbReference>
<keyword evidence="14" id="KW-1185">Reference proteome</keyword>
<evidence type="ECO:0000256" key="4">
    <source>
        <dbReference type="ARBA" id="ARBA00022640"/>
    </source>
</evidence>
<feature type="region of interest" description="Disordered" evidence="12">
    <location>
        <begin position="134"/>
        <end position="156"/>
    </location>
</feature>
<evidence type="ECO:0000256" key="7">
    <source>
        <dbReference type="ARBA" id="ARBA00022946"/>
    </source>
</evidence>
<evidence type="ECO:0000313" key="13">
    <source>
        <dbReference type="EMBL" id="CAK9203402.1"/>
    </source>
</evidence>
<keyword evidence="8" id="KW-0689">Ribosomal protein</keyword>
<evidence type="ECO:0000256" key="9">
    <source>
        <dbReference type="ARBA" id="ARBA00023274"/>
    </source>
</evidence>
<evidence type="ECO:0000256" key="10">
    <source>
        <dbReference type="ARBA" id="ARBA00035251"/>
    </source>
</evidence>
<comment type="similarity">
    <text evidence="2">Belongs to the universal ribosomal protein uS17 family.</text>
</comment>
<evidence type="ECO:0000256" key="5">
    <source>
        <dbReference type="ARBA" id="ARBA00022730"/>
    </source>
</evidence>
<keyword evidence="3" id="KW-0150">Chloroplast</keyword>
<keyword evidence="9" id="KW-0687">Ribonucleoprotein</keyword>
<dbReference type="CDD" id="cd00364">
    <property type="entry name" value="Ribosomal_uS17"/>
    <property type="match status" value="1"/>
</dbReference>
<dbReference type="InterPro" id="IPR012340">
    <property type="entry name" value="NA-bd_OB-fold"/>
</dbReference>
<keyword evidence="6" id="KW-0694">RNA-binding</keyword>
<evidence type="ECO:0000256" key="11">
    <source>
        <dbReference type="ARBA" id="ARBA00035308"/>
    </source>
</evidence>
<evidence type="ECO:0000256" key="3">
    <source>
        <dbReference type="ARBA" id="ARBA00022528"/>
    </source>
</evidence>
<dbReference type="HAMAP" id="MF_01345_B">
    <property type="entry name" value="Ribosomal_uS17_B"/>
    <property type="match status" value="1"/>
</dbReference>
<evidence type="ECO:0000256" key="1">
    <source>
        <dbReference type="ARBA" id="ARBA00004229"/>
    </source>
</evidence>
<evidence type="ECO:0000256" key="6">
    <source>
        <dbReference type="ARBA" id="ARBA00022884"/>
    </source>
</evidence>
<dbReference type="PANTHER" id="PTHR10744:SF7">
    <property type="entry name" value="SMALL RIBOSOMAL SUBUNIT PROTEIN US17C"/>
    <property type="match status" value="1"/>
</dbReference>